<organism evidence="2 3">
    <name type="scientific">Corynebacterium frankenforstense DSM 45800</name>
    <dbReference type="NCBI Taxonomy" id="1437875"/>
    <lineage>
        <taxon>Bacteria</taxon>
        <taxon>Bacillati</taxon>
        <taxon>Actinomycetota</taxon>
        <taxon>Actinomycetes</taxon>
        <taxon>Mycobacteriales</taxon>
        <taxon>Corynebacteriaceae</taxon>
        <taxon>Corynebacterium</taxon>
    </lineage>
</organism>
<sequence length="98" mass="10784">MGILLTGLSWVKFGLYALAGVFGLIGAAQAAMTREDAFTAADRQQKWVWVGLLVLSAFFVVIGQPLIFLSWIGLVIIGLYWWDVRPQLRSLINGSGGW</sequence>
<keyword evidence="3" id="KW-1185">Reference proteome</keyword>
<feature type="transmembrane region" description="Helical" evidence="1">
    <location>
        <begin position="52"/>
        <end position="82"/>
    </location>
</feature>
<dbReference type="InterPro" id="IPR019662">
    <property type="entry name" value="DUF2516"/>
</dbReference>
<evidence type="ECO:0000256" key="1">
    <source>
        <dbReference type="SAM" id="Phobius"/>
    </source>
</evidence>
<evidence type="ECO:0000313" key="2">
    <source>
        <dbReference type="EMBL" id="APT88165.1"/>
    </source>
</evidence>
<dbReference type="KEGG" id="cfk:CFRA_01455"/>
<dbReference type="AlphaFoldDB" id="A0A1L7CQN2"/>
<name>A0A1L7CQN2_9CORY</name>
<dbReference type="EMBL" id="CP009247">
    <property type="protein sequence ID" value="APT88165.1"/>
    <property type="molecule type" value="Genomic_DNA"/>
</dbReference>
<keyword evidence="1" id="KW-1133">Transmembrane helix</keyword>
<keyword evidence="1" id="KW-0472">Membrane</keyword>
<evidence type="ECO:0008006" key="4">
    <source>
        <dbReference type="Google" id="ProtNLM"/>
    </source>
</evidence>
<dbReference type="OrthoDB" id="4427346at2"/>
<dbReference type="Pfam" id="PF10724">
    <property type="entry name" value="DUF2516"/>
    <property type="match status" value="1"/>
</dbReference>
<keyword evidence="1" id="KW-0812">Transmembrane</keyword>
<dbReference type="STRING" id="1437875.CFRA_01455"/>
<reference evidence="2 3" key="1">
    <citation type="submission" date="2014-08" db="EMBL/GenBank/DDBJ databases">
        <title>Complete genome sequence of Corynebacterium frankenforstense ST18(T) (=DSM 45800(T)), isolated from raw cow milk.</title>
        <authorList>
            <person name="Ruckert C."/>
            <person name="Albersmeier A."/>
            <person name="Winkler A."/>
            <person name="Lipski A."/>
            <person name="Kalinowski J."/>
        </authorList>
    </citation>
    <scope>NUCLEOTIDE SEQUENCE [LARGE SCALE GENOMIC DNA]</scope>
    <source>
        <strain evidence="2 3">ST18</strain>
    </source>
</reference>
<feature type="transmembrane region" description="Helical" evidence="1">
    <location>
        <begin position="13"/>
        <end position="31"/>
    </location>
</feature>
<accession>A0A1L7CQN2</accession>
<evidence type="ECO:0000313" key="3">
    <source>
        <dbReference type="Proteomes" id="UP000185434"/>
    </source>
</evidence>
<protein>
    <recommendedName>
        <fullName evidence="4">DUF2516 domain-containing protein</fullName>
    </recommendedName>
</protein>
<gene>
    <name evidence="2" type="ORF">CFRA_01455</name>
</gene>
<proteinExistence type="predicted"/>
<dbReference type="Proteomes" id="UP000185434">
    <property type="component" value="Chromosome"/>
</dbReference>